<feature type="compositionally biased region" description="Basic residues" evidence="2">
    <location>
        <begin position="167"/>
        <end position="176"/>
    </location>
</feature>
<dbReference type="AlphaFoldDB" id="A0AAU1UC19"/>
<gene>
    <name evidence="4" type="ORF">OHU69_32750</name>
</gene>
<reference evidence="4" key="1">
    <citation type="submission" date="2022-10" db="EMBL/GenBank/DDBJ databases">
        <title>The complete genomes of actinobacterial strains from the NBC collection.</title>
        <authorList>
            <person name="Joergensen T.S."/>
            <person name="Alvarez Arevalo M."/>
            <person name="Sterndorff E.B."/>
            <person name="Faurdal D."/>
            <person name="Vuksanovic O."/>
            <person name="Mourched A.-S."/>
            <person name="Charusanti P."/>
            <person name="Shaw S."/>
            <person name="Blin K."/>
            <person name="Weber T."/>
        </authorList>
    </citation>
    <scope>NUCLEOTIDE SEQUENCE</scope>
    <source>
        <strain evidence="4">NBC_00119</strain>
    </source>
</reference>
<name>A0AAU1UC19_9ACTN</name>
<dbReference type="Pfam" id="PF00589">
    <property type="entry name" value="Phage_integrase"/>
    <property type="match status" value="1"/>
</dbReference>
<evidence type="ECO:0000313" key="4">
    <source>
        <dbReference type="EMBL" id="WTS15388.1"/>
    </source>
</evidence>
<evidence type="ECO:0000256" key="2">
    <source>
        <dbReference type="SAM" id="MobiDB-lite"/>
    </source>
</evidence>
<dbReference type="PROSITE" id="PS51898">
    <property type="entry name" value="TYR_RECOMBINASE"/>
    <property type="match status" value="1"/>
</dbReference>
<dbReference type="InterPro" id="IPR011010">
    <property type="entry name" value="DNA_brk_join_enz"/>
</dbReference>
<accession>A0AAU1UC19</accession>
<feature type="domain" description="Tyr recombinase" evidence="3">
    <location>
        <begin position="1"/>
        <end position="145"/>
    </location>
</feature>
<evidence type="ECO:0000256" key="1">
    <source>
        <dbReference type="ARBA" id="ARBA00023172"/>
    </source>
</evidence>
<feature type="region of interest" description="Disordered" evidence="2">
    <location>
        <begin position="153"/>
        <end position="176"/>
    </location>
</feature>
<dbReference type="SUPFAM" id="SSF56349">
    <property type="entry name" value="DNA breaking-rejoining enzymes"/>
    <property type="match status" value="1"/>
</dbReference>
<protein>
    <submittedName>
        <fullName evidence="4">Tyrosine-type recombinase/integrase</fullName>
    </submittedName>
</protein>
<dbReference type="GO" id="GO:0015074">
    <property type="term" value="P:DNA integration"/>
    <property type="evidence" value="ECO:0007669"/>
    <property type="project" value="InterPro"/>
</dbReference>
<proteinExistence type="predicted"/>
<organism evidence="4">
    <name type="scientific">Streptomyces sp. NBC_00119</name>
    <dbReference type="NCBI Taxonomy" id="2975659"/>
    <lineage>
        <taxon>Bacteria</taxon>
        <taxon>Bacillati</taxon>
        <taxon>Actinomycetota</taxon>
        <taxon>Actinomycetes</taxon>
        <taxon>Kitasatosporales</taxon>
        <taxon>Streptomycetaceae</taxon>
        <taxon>Streptomyces</taxon>
    </lineage>
</organism>
<keyword evidence="1" id="KW-0233">DNA recombination</keyword>
<dbReference type="InterPro" id="IPR013762">
    <property type="entry name" value="Integrase-like_cat_sf"/>
</dbReference>
<dbReference type="GO" id="GO:0003677">
    <property type="term" value="F:DNA binding"/>
    <property type="evidence" value="ECO:0007669"/>
    <property type="project" value="InterPro"/>
</dbReference>
<sequence length="176" mass="19098">MTSTWGGPYRLVRRACAKTPTDGLTVKAPKSAAGVRTVAFPASLAEELANHLAEYADAGRTGLVFVGARGGVLRRNDFRRIWLRALAATGLDDVHFHDLRHTGNTLAATGGASTRELMHRMGHSSVRAALIYQHLVNGRDHAIADYVDGQIRKVKRPPHSPSGTSVARRRRAAEND</sequence>
<dbReference type="Gene3D" id="1.10.443.10">
    <property type="entry name" value="Intergrase catalytic core"/>
    <property type="match status" value="1"/>
</dbReference>
<dbReference type="EMBL" id="CP108195">
    <property type="protein sequence ID" value="WTS15388.1"/>
    <property type="molecule type" value="Genomic_DNA"/>
</dbReference>
<evidence type="ECO:0000259" key="3">
    <source>
        <dbReference type="PROSITE" id="PS51898"/>
    </source>
</evidence>
<dbReference type="InterPro" id="IPR002104">
    <property type="entry name" value="Integrase_catalytic"/>
</dbReference>
<dbReference type="GO" id="GO:0006310">
    <property type="term" value="P:DNA recombination"/>
    <property type="evidence" value="ECO:0007669"/>
    <property type="project" value="UniProtKB-KW"/>
</dbReference>